<dbReference type="EMBL" id="CAFBPN010000022">
    <property type="protein sequence ID" value="CAB5016587.1"/>
    <property type="molecule type" value="Genomic_DNA"/>
</dbReference>
<dbReference type="EMBL" id="CAFBQU010000011">
    <property type="protein sequence ID" value="CAB5063785.1"/>
    <property type="molecule type" value="Genomic_DNA"/>
</dbReference>
<dbReference type="SUPFAM" id="SSF52402">
    <property type="entry name" value="Adenine nucleotide alpha hydrolases-like"/>
    <property type="match status" value="1"/>
</dbReference>
<organism evidence="2">
    <name type="scientific">freshwater metagenome</name>
    <dbReference type="NCBI Taxonomy" id="449393"/>
    <lineage>
        <taxon>unclassified sequences</taxon>
        <taxon>metagenomes</taxon>
        <taxon>ecological metagenomes</taxon>
    </lineage>
</organism>
<proteinExistence type="predicted"/>
<dbReference type="InterPro" id="IPR006015">
    <property type="entry name" value="Universal_stress_UspA"/>
</dbReference>
<evidence type="ECO:0000313" key="3">
    <source>
        <dbReference type="EMBL" id="CAB5063785.1"/>
    </source>
</evidence>
<dbReference type="PANTHER" id="PTHR31964:SF113">
    <property type="entry name" value="USPA DOMAIN-CONTAINING PROTEIN"/>
    <property type="match status" value="1"/>
</dbReference>
<dbReference type="Gene3D" id="3.40.50.620">
    <property type="entry name" value="HUPs"/>
    <property type="match status" value="1"/>
</dbReference>
<dbReference type="AlphaFoldDB" id="A0A6J7QG10"/>
<evidence type="ECO:0000313" key="2">
    <source>
        <dbReference type="EMBL" id="CAB5016587.1"/>
    </source>
</evidence>
<feature type="domain" description="UspA" evidence="1">
    <location>
        <begin position="7"/>
        <end position="139"/>
    </location>
</feature>
<sequence length="147" mass="16109">MSKHPKQRIAVGIDGSENSHAAVKWAIEHARQSDTVILVHVWHPYVYGTELATAFTIDDTAATELLEAEFVRFVPLAKEHEVMLKRDLIEGDARDTLNIPNIDMLVIGARGHSGIAGILLGSVADYVTRHATVPVVVIPPDNRVTTK</sequence>
<dbReference type="CDD" id="cd23659">
    <property type="entry name" value="USP_At3g01520-like"/>
    <property type="match status" value="1"/>
</dbReference>
<dbReference type="InterPro" id="IPR006016">
    <property type="entry name" value="UspA"/>
</dbReference>
<accession>A0A6J7QG10</accession>
<dbReference type="PRINTS" id="PR01438">
    <property type="entry name" value="UNVRSLSTRESS"/>
</dbReference>
<dbReference type="PANTHER" id="PTHR31964">
    <property type="entry name" value="ADENINE NUCLEOTIDE ALPHA HYDROLASES-LIKE SUPERFAMILY PROTEIN"/>
    <property type="match status" value="1"/>
</dbReference>
<reference evidence="2" key="1">
    <citation type="submission" date="2020-05" db="EMBL/GenBank/DDBJ databases">
        <authorList>
            <person name="Chiriac C."/>
            <person name="Salcher M."/>
            <person name="Ghai R."/>
            <person name="Kavagutti S V."/>
        </authorList>
    </citation>
    <scope>NUCLEOTIDE SEQUENCE</scope>
</reference>
<dbReference type="Pfam" id="PF00582">
    <property type="entry name" value="Usp"/>
    <property type="match status" value="1"/>
</dbReference>
<gene>
    <name evidence="2" type="ORF">UFOPK4098_00618</name>
    <name evidence="3" type="ORF">UFOPK4347_00642</name>
</gene>
<dbReference type="InterPro" id="IPR014729">
    <property type="entry name" value="Rossmann-like_a/b/a_fold"/>
</dbReference>
<name>A0A6J7QG10_9ZZZZ</name>
<protein>
    <submittedName>
        <fullName evidence="2">Unannotated protein</fullName>
    </submittedName>
</protein>
<evidence type="ECO:0000259" key="1">
    <source>
        <dbReference type="Pfam" id="PF00582"/>
    </source>
</evidence>